<name>A0A7S2TU11_9EUKA</name>
<accession>A0A7S2TU11</accession>
<gene>
    <name evidence="1" type="ORF">LSP00402_LOCUS12600</name>
</gene>
<protein>
    <submittedName>
        <fullName evidence="1">Uncharacterized protein</fullName>
    </submittedName>
</protein>
<reference evidence="1" key="1">
    <citation type="submission" date="2021-01" db="EMBL/GenBank/DDBJ databases">
        <authorList>
            <person name="Corre E."/>
            <person name="Pelletier E."/>
            <person name="Niang G."/>
            <person name="Scheremetjew M."/>
            <person name="Finn R."/>
            <person name="Kale V."/>
            <person name="Holt S."/>
            <person name="Cochrane G."/>
            <person name="Meng A."/>
            <person name="Brown T."/>
            <person name="Cohen L."/>
        </authorList>
    </citation>
    <scope>NUCLEOTIDE SEQUENCE</scope>
    <source>
        <strain evidence="1">CCMP622</strain>
    </source>
</reference>
<dbReference type="AlphaFoldDB" id="A0A7S2TU11"/>
<proteinExistence type="predicted"/>
<evidence type="ECO:0000313" key="1">
    <source>
        <dbReference type="EMBL" id="CAD9768620.1"/>
    </source>
</evidence>
<dbReference type="EMBL" id="HBHP01020290">
    <property type="protein sequence ID" value="CAD9768620.1"/>
    <property type="molecule type" value="Transcribed_RNA"/>
</dbReference>
<organism evidence="1">
    <name type="scientific">Lotharella oceanica</name>
    <dbReference type="NCBI Taxonomy" id="641309"/>
    <lineage>
        <taxon>Eukaryota</taxon>
        <taxon>Sar</taxon>
        <taxon>Rhizaria</taxon>
        <taxon>Cercozoa</taxon>
        <taxon>Chlorarachniophyceae</taxon>
        <taxon>Lotharella</taxon>
    </lineage>
</organism>
<sequence length="229" mass="25539">MEGLLSDTVATTSPLKIHIEQATHAGVWLTWPSGRLAVSGLPLMLSQSLDLLALRHMCLRRKRKKARQVLDSEGGESAIVVTTGGTAQPQCLLRVVVGITLQFQMAAELRRILYSILNQRSIDGKRPIQVFSTNLHLADKGDVVIEGQHSQTAFQVSMVGTRLNIIGLGRWIPTEKEEDPNETKKMSYHDYQSTLSSLPSSSRQLLVPGQRIHCYNFAHLEQTMRAWLT</sequence>